<evidence type="ECO:0000256" key="7">
    <source>
        <dbReference type="ARBA" id="ARBA00022691"/>
    </source>
</evidence>
<evidence type="ECO:0000256" key="6">
    <source>
        <dbReference type="ARBA" id="ARBA00022679"/>
    </source>
</evidence>
<dbReference type="SUPFAM" id="SSF143437">
    <property type="entry name" value="THUMP domain-like"/>
    <property type="match status" value="1"/>
</dbReference>
<dbReference type="Gene3D" id="3.40.50.150">
    <property type="entry name" value="Vaccinia Virus protein VP39"/>
    <property type="match status" value="1"/>
</dbReference>
<keyword evidence="9" id="KW-0694">RNA-binding</keyword>
<evidence type="ECO:0000256" key="5">
    <source>
        <dbReference type="ARBA" id="ARBA00022603"/>
    </source>
</evidence>
<evidence type="ECO:0000256" key="9">
    <source>
        <dbReference type="ARBA" id="ARBA00022884"/>
    </source>
</evidence>
<organism evidence="16 17">
    <name type="scientific">Halodesulfurarchaeum formicicum</name>
    <dbReference type="NCBI Taxonomy" id="1873524"/>
    <lineage>
        <taxon>Archaea</taxon>
        <taxon>Methanobacteriati</taxon>
        <taxon>Methanobacteriota</taxon>
        <taxon>Stenosarchaea group</taxon>
        <taxon>Halobacteria</taxon>
        <taxon>Halobacteriales</taxon>
        <taxon>Halobacteriaceae</taxon>
        <taxon>Halodesulfurarchaeum</taxon>
    </lineage>
</organism>
<dbReference type="AlphaFoldDB" id="A0A1D8S220"/>
<dbReference type="PATRIC" id="fig|1855411.3.peg.162"/>
<dbReference type="GO" id="GO:0000049">
    <property type="term" value="F:tRNA binding"/>
    <property type="evidence" value="ECO:0007669"/>
    <property type="project" value="UniProtKB-KW"/>
</dbReference>
<dbReference type="PANTHER" id="PTHR14911:SF21">
    <property type="entry name" value="N2-METHYLGUANOSINE TRNA METHYLTRANSFERASE"/>
    <property type="match status" value="1"/>
</dbReference>
<evidence type="ECO:0000256" key="3">
    <source>
        <dbReference type="ARBA" id="ARBA00022490"/>
    </source>
</evidence>
<dbReference type="EMBL" id="CP016070">
    <property type="protein sequence ID" value="AOW79371.1"/>
    <property type="molecule type" value="Genomic_DNA"/>
</dbReference>
<dbReference type="GO" id="GO:0160101">
    <property type="term" value="F:tRNA (guanine(10)-N2)-dimethyltransferase activity"/>
    <property type="evidence" value="ECO:0007669"/>
    <property type="project" value="UniProtKB-EC"/>
</dbReference>
<evidence type="ECO:0000256" key="14">
    <source>
        <dbReference type="ARBA" id="ARBA00082665"/>
    </source>
</evidence>
<dbReference type="InterPro" id="IPR029063">
    <property type="entry name" value="SAM-dependent_MTases_sf"/>
</dbReference>
<dbReference type="PANTHER" id="PTHR14911">
    <property type="entry name" value="THUMP DOMAIN-CONTAINING"/>
    <property type="match status" value="1"/>
</dbReference>
<evidence type="ECO:0000256" key="1">
    <source>
        <dbReference type="ARBA" id="ARBA00004496"/>
    </source>
</evidence>
<dbReference type="PROSITE" id="PS01261">
    <property type="entry name" value="UPF0020"/>
    <property type="match status" value="1"/>
</dbReference>
<keyword evidence="4" id="KW-0820">tRNA-binding</keyword>
<comment type="function">
    <text evidence="11">Catalyzes the adenosylmethionine-dependent methylation of the exocyclic amino group (N(2)) of guanosine at position 10 of various tRNAs. Acts via a two-step process that leads to the formation of either N(2)-monomethyl (m(2)G) or N(2)-dimethylguanosine (m(2)(2)G).</text>
</comment>
<dbReference type="InterPro" id="IPR000241">
    <property type="entry name" value="RlmKL-like_Mtase"/>
</dbReference>
<dbReference type="Pfam" id="PF01170">
    <property type="entry name" value="UPF0020"/>
    <property type="match status" value="1"/>
</dbReference>
<evidence type="ECO:0000256" key="10">
    <source>
        <dbReference type="ARBA" id="ARBA00051883"/>
    </source>
</evidence>
<evidence type="ECO:0000256" key="13">
    <source>
        <dbReference type="ARBA" id="ARBA00066936"/>
    </source>
</evidence>
<dbReference type="GeneID" id="29828180"/>
<dbReference type="GO" id="GO:0030488">
    <property type="term" value="P:tRNA methylation"/>
    <property type="evidence" value="ECO:0007669"/>
    <property type="project" value="TreeGrafter"/>
</dbReference>
<comment type="subcellular location">
    <subcellularLocation>
        <location evidence="1">Cytoplasm</location>
    </subcellularLocation>
</comment>
<dbReference type="RefSeq" id="WP_070364145.1">
    <property type="nucleotide sequence ID" value="NZ_CP016070.1"/>
</dbReference>
<evidence type="ECO:0000256" key="11">
    <source>
        <dbReference type="ARBA" id="ARBA00054380"/>
    </source>
</evidence>
<reference evidence="16 17" key="1">
    <citation type="submission" date="2016-06" db="EMBL/GenBank/DDBJ databases">
        <title>Discovery of anaerobic lithoheterotrophic haloarchaeon capable of sulfur respiration by hydrogen and formate.</title>
        <authorList>
            <person name="Sorokin D.Y."/>
            <person name="Kublanov I.V."/>
            <person name="Roman P."/>
            <person name="Sinninghe Damste J.S."/>
            <person name="Golyshin P.N."/>
            <person name="Rojo D."/>
            <person name="Ciordia S."/>
            <person name="Mena Md.C."/>
            <person name="Ferrer M."/>
            <person name="Smedile F."/>
            <person name="Messina E."/>
            <person name="La Cono V."/>
            <person name="Yakimov M.M."/>
        </authorList>
    </citation>
    <scope>NUCLEOTIDE SEQUENCE [LARGE SCALE GENOMIC DNA]</scope>
    <source>
        <strain evidence="16 17">HTSR1</strain>
    </source>
</reference>
<keyword evidence="7" id="KW-0949">S-adenosyl-L-methionine</keyword>
<dbReference type="EC" id="2.1.1.213" evidence="13"/>
<evidence type="ECO:0000256" key="4">
    <source>
        <dbReference type="ARBA" id="ARBA00022555"/>
    </source>
</evidence>
<dbReference type="Proteomes" id="UP000185608">
    <property type="component" value="Chromosome"/>
</dbReference>
<feature type="domain" description="Ribosomal RNA large subunit methyltransferase K/L-like methyltransferase" evidence="15">
    <location>
        <begin position="151"/>
        <end position="314"/>
    </location>
</feature>
<dbReference type="SUPFAM" id="SSF53335">
    <property type="entry name" value="S-adenosyl-L-methionine-dependent methyltransferases"/>
    <property type="match status" value="1"/>
</dbReference>
<evidence type="ECO:0000256" key="12">
    <source>
        <dbReference type="ARBA" id="ARBA00061338"/>
    </source>
</evidence>
<comment type="similarity">
    <text evidence="12">Belongs to the methyltransferase superfamily. Trm-G10 family.</text>
</comment>
<proteinExistence type="inferred from homology"/>
<dbReference type="InterPro" id="IPR053943">
    <property type="entry name" value="RlmKL-like_Mtase_CS"/>
</dbReference>
<keyword evidence="3" id="KW-0963">Cytoplasm</keyword>
<dbReference type="STRING" id="1873524.HSR6_0160"/>
<accession>A0A1D8S220</accession>
<evidence type="ECO:0000313" key="17">
    <source>
        <dbReference type="Proteomes" id="UP000185608"/>
    </source>
</evidence>
<evidence type="ECO:0000256" key="2">
    <source>
        <dbReference type="ARBA" id="ARBA00011245"/>
    </source>
</evidence>
<dbReference type="GO" id="GO:0005737">
    <property type="term" value="C:cytoplasm"/>
    <property type="evidence" value="ECO:0007669"/>
    <property type="project" value="UniProtKB-SubCell"/>
</dbReference>
<evidence type="ECO:0000313" key="16">
    <source>
        <dbReference type="EMBL" id="AOW79371.1"/>
    </source>
</evidence>
<keyword evidence="5 16" id="KW-0489">Methyltransferase</keyword>
<keyword evidence="8" id="KW-0819">tRNA processing</keyword>
<comment type="subunit">
    <text evidence="2">Monomer.</text>
</comment>
<sequence>MYVLEFAGEDDPFSAAEARAAATDVEILAPGLGRAESVSPDRARGLAFTRRVSEAVGTSAGDPEAAASVLKSASISRSGSVAVRARDIRGTAGIDTQQAERRLGQVLVDRGFAVDLSNPDHTLVALFADDLAVLGWEVLTARRDYGRQPTDRPFFQPGSMDPRLARAVLNLAGVGPADRVLDPMCGTGGLLIEAGRLGGVPIGFDAQAKMVHGTRRNLQAALDGPFLVGRGDATALPLPDDSIDAVVFDAPYGRQSKIATHGLEQLVRGALTEARRVSSRAVVVADRAYDQLIREAGWTLRERHDRRVHRSLTRFVHVLEPR</sequence>
<gene>
    <name evidence="16" type="ORF">HTSR_0164</name>
</gene>
<dbReference type="KEGG" id="halh:HTSR_0164"/>
<dbReference type="FunFam" id="3.40.50.150:FF:000251">
    <property type="entry name" value="Putative RNA methylase"/>
    <property type="match status" value="1"/>
</dbReference>
<protein>
    <recommendedName>
        <fullName evidence="13">tRNA (guanine(10)-N(2))-dimethyltransferase</fullName>
        <ecNumber evidence="13">2.1.1.213</ecNumber>
    </recommendedName>
    <alternativeName>
        <fullName evidence="14">tRNA:G10 dimethyltransferase</fullName>
    </alternativeName>
</protein>
<name>A0A1D8S220_9EURY</name>
<evidence type="ECO:0000256" key="8">
    <source>
        <dbReference type="ARBA" id="ARBA00022694"/>
    </source>
</evidence>
<dbReference type="CDD" id="cd02440">
    <property type="entry name" value="AdoMet_MTases"/>
    <property type="match status" value="1"/>
</dbReference>
<comment type="catalytic activity">
    <reaction evidence="10">
        <text>guanosine(10) in tRNA + 2 S-adenosyl-L-methionine = N(2)-dimethylguanosine(10) in tRNA + 2 S-adenosyl-L-homocysteine + 2 H(+)</text>
        <dbReference type="Rhea" id="RHEA:43124"/>
        <dbReference type="Rhea" id="RHEA-COMP:10355"/>
        <dbReference type="Rhea" id="RHEA-COMP:10358"/>
        <dbReference type="ChEBI" id="CHEBI:15378"/>
        <dbReference type="ChEBI" id="CHEBI:57856"/>
        <dbReference type="ChEBI" id="CHEBI:59789"/>
        <dbReference type="ChEBI" id="CHEBI:74269"/>
        <dbReference type="ChEBI" id="CHEBI:74513"/>
        <dbReference type="EC" id="2.1.1.213"/>
    </reaction>
</comment>
<keyword evidence="6" id="KW-0808">Transferase</keyword>
<evidence type="ECO:0000259" key="15">
    <source>
        <dbReference type="Pfam" id="PF01170"/>
    </source>
</evidence>